<dbReference type="RefSeq" id="WP_014808903.1">
    <property type="nucleotide sequence ID" value="NC_018025.1"/>
</dbReference>
<keyword evidence="2" id="KW-1185">Reference proteome</keyword>
<evidence type="ECO:0000313" key="2">
    <source>
        <dbReference type="Proteomes" id="UP000006055"/>
    </source>
</evidence>
<dbReference type="InterPro" id="IPR003772">
    <property type="entry name" value="YceD"/>
</dbReference>
<proteinExistence type="predicted"/>
<dbReference type="AlphaFoldDB" id="I4C2F8"/>
<reference evidence="2" key="1">
    <citation type="submission" date="2012-06" db="EMBL/GenBank/DDBJ databases">
        <title>Complete sequence of chromosome of Desulfomonile tiedjei DSM 6799.</title>
        <authorList>
            <person name="Lucas S."/>
            <person name="Copeland A."/>
            <person name="Lapidus A."/>
            <person name="Glavina del Rio T."/>
            <person name="Dalin E."/>
            <person name="Tice H."/>
            <person name="Bruce D."/>
            <person name="Goodwin L."/>
            <person name="Pitluck S."/>
            <person name="Peters L."/>
            <person name="Ovchinnikova G."/>
            <person name="Zeytun A."/>
            <person name="Lu M."/>
            <person name="Kyrpides N."/>
            <person name="Mavromatis K."/>
            <person name="Ivanova N."/>
            <person name="Brettin T."/>
            <person name="Detter J.C."/>
            <person name="Han C."/>
            <person name="Larimer F."/>
            <person name="Land M."/>
            <person name="Hauser L."/>
            <person name="Markowitz V."/>
            <person name="Cheng J.-F."/>
            <person name="Hugenholtz P."/>
            <person name="Woyke T."/>
            <person name="Wu D."/>
            <person name="Spring S."/>
            <person name="Schroeder M."/>
            <person name="Brambilla E."/>
            <person name="Klenk H.-P."/>
            <person name="Eisen J.A."/>
        </authorList>
    </citation>
    <scope>NUCLEOTIDE SEQUENCE [LARGE SCALE GENOMIC DNA]</scope>
    <source>
        <strain evidence="2">ATCC 49306 / DSM 6799 / DCB-1</strain>
    </source>
</reference>
<dbReference type="STRING" id="706587.Desti_1033"/>
<dbReference type="Pfam" id="PF02620">
    <property type="entry name" value="YceD"/>
    <property type="match status" value="1"/>
</dbReference>
<accession>I4C2F8</accession>
<dbReference type="KEGG" id="dti:Desti_1033"/>
<dbReference type="PANTHER" id="PTHR34374:SF1">
    <property type="entry name" value="LARGE RIBOSOMAL RNA SUBUNIT ACCUMULATION PROTEIN YCED HOMOLOG 1, CHLOROPLASTIC"/>
    <property type="match status" value="1"/>
</dbReference>
<gene>
    <name evidence="1" type="ordered locus">Desti_1033</name>
</gene>
<organism evidence="1 2">
    <name type="scientific">Desulfomonile tiedjei (strain ATCC 49306 / DSM 6799 / DCB-1)</name>
    <dbReference type="NCBI Taxonomy" id="706587"/>
    <lineage>
        <taxon>Bacteria</taxon>
        <taxon>Pseudomonadati</taxon>
        <taxon>Thermodesulfobacteriota</taxon>
        <taxon>Desulfomonilia</taxon>
        <taxon>Desulfomonilales</taxon>
        <taxon>Desulfomonilaceae</taxon>
        <taxon>Desulfomonile</taxon>
    </lineage>
</organism>
<dbReference type="HOGENOM" id="CLU_100236_1_0_7"/>
<dbReference type="EMBL" id="CP003360">
    <property type="protein sequence ID" value="AFM23749.1"/>
    <property type="molecule type" value="Genomic_DNA"/>
</dbReference>
<evidence type="ECO:0000313" key="1">
    <source>
        <dbReference type="EMBL" id="AFM23749.1"/>
    </source>
</evidence>
<protein>
    <submittedName>
        <fullName evidence="1">Putative metal-binding protein, possibly nucleic-acid binding protein</fullName>
    </submittedName>
</protein>
<dbReference type="PANTHER" id="PTHR34374">
    <property type="entry name" value="LARGE RIBOSOMAL RNA SUBUNIT ACCUMULATION PROTEIN YCED HOMOLOG 1, CHLOROPLASTIC"/>
    <property type="match status" value="1"/>
</dbReference>
<dbReference type="eggNOG" id="COG1399">
    <property type="taxonomic scope" value="Bacteria"/>
</dbReference>
<name>I4C2F8_DESTA</name>
<sequence>MKIKIEELNDKDLELSFSGQENVLSLALQKLPQKEALSLDPRIAGNVKLTRSGKEIFLTGSVRGILHLQCSRCIKDFDLDKEIDLSLVLTTESGSYAEEHEILEAEGDELIIQGSEIDLGEIIVNEFMLSIPMKPLCTPDCPGLCPTCGEIQGSEKCKCSKEQRVDPRWEALAKLKDKTAD</sequence>
<dbReference type="Proteomes" id="UP000006055">
    <property type="component" value="Chromosome"/>
</dbReference>
<dbReference type="OrthoDB" id="9790372at2"/>